<dbReference type="RefSeq" id="XP_056685193.1">
    <property type="nucleotide sequence ID" value="XM_056829215.1"/>
</dbReference>
<keyword evidence="5" id="KW-0539">Nucleus</keyword>
<accession>A0ABM3QPA8</accession>
<evidence type="ECO:0000256" key="6">
    <source>
        <dbReference type="SAM" id="MobiDB-lite"/>
    </source>
</evidence>
<gene>
    <name evidence="8 9" type="primary">LOC130459073</name>
</gene>
<feature type="region of interest" description="Disordered" evidence="6">
    <location>
        <begin position="1"/>
        <end position="26"/>
    </location>
</feature>
<evidence type="ECO:0000256" key="5">
    <source>
        <dbReference type="ARBA" id="ARBA00023242"/>
    </source>
</evidence>
<dbReference type="InterPro" id="IPR036390">
    <property type="entry name" value="WH_DNA-bd_sf"/>
</dbReference>
<dbReference type="PANTHER" id="PTHR12780">
    <property type="entry name" value="RNA POLYMERASE III DNA DIRECTED , 39KD SUBUNIT-RELATED"/>
    <property type="match status" value="1"/>
</dbReference>
<dbReference type="Gene3D" id="1.10.10.10">
    <property type="entry name" value="Winged helix-like DNA-binding domain superfamily/Winged helix DNA-binding domain"/>
    <property type="match status" value="1"/>
</dbReference>
<evidence type="ECO:0008006" key="10">
    <source>
        <dbReference type="Google" id="ProtNLM"/>
    </source>
</evidence>
<dbReference type="InterPro" id="IPR016049">
    <property type="entry name" value="RNA_pol_Rpc34-like"/>
</dbReference>
<name>A0ABM3QPA8_SPIOL</name>
<dbReference type="InterPro" id="IPR007832">
    <property type="entry name" value="RNA_pol_Rpc34"/>
</dbReference>
<evidence type="ECO:0000256" key="3">
    <source>
        <dbReference type="ARBA" id="ARBA00022478"/>
    </source>
</evidence>
<evidence type="ECO:0000256" key="1">
    <source>
        <dbReference type="ARBA" id="ARBA00004123"/>
    </source>
</evidence>
<evidence type="ECO:0000313" key="9">
    <source>
        <dbReference type="RefSeq" id="XP_056685193.1"/>
    </source>
</evidence>
<dbReference type="SUPFAM" id="SSF46785">
    <property type="entry name" value="Winged helix' DNA-binding domain"/>
    <property type="match status" value="1"/>
</dbReference>
<reference evidence="8 9" key="2">
    <citation type="submission" date="2025-05" db="UniProtKB">
        <authorList>
            <consortium name="RefSeq"/>
        </authorList>
    </citation>
    <scope>IDENTIFICATION</scope>
    <source>
        <tissue evidence="8 9">Leaf</tissue>
    </source>
</reference>
<comment type="similarity">
    <text evidence="2">Belongs to the eukaryotic RPC34/RPC39 RNA polymerase subunit family.</text>
</comment>
<keyword evidence="4" id="KW-0804">Transcription</keyword>
<organism evidence="7 9">
    <name type="scientific">Spinacia oleracea</name>
    <name type="common">Spinach</name>
    <dbReference type="NCBI Taxonomy" id="3562"/>
    <lineage>
        <taxon>Eukaryota</taxon>
        <taxon>Viridiplantae</taxon>
        <taxon>Streptophyta</taxon>
        <taxon>Embryophyta</taxon>
        <taxon>Tracheophyta</taxon>
        <taxon>Spermatophyta</taxon>
        <taxon>Magnoliopsida</taxon>
        <taxon>eudicotyledons</taxon>
        <taxon>Gunneridae</taxon>
        <taxon>Pentapetalae</taxon>
        <taxon>Caryophyllales</taxon>
        <taxon>Chenopodiaceae</taxon>
        <taxon>Chenopodioideae</taxon>
        <taxon>Anserineae</taxon>
        <taxon>Spinacia</taxon>
    </lineage>
</organism>
<sequence>MSLRGEGALGYKRSRPGSNTSKELNPDERNVYNLIKSKGDMGIWKGDIRRELNMNNTKIIDNCVKALQLNQMIREVPDVKAKGKKRLMAMEFEPSKELTGGVWYQDGILDEDLIDNLKLVCLKLLSRHKVATADGLRHEINNLDGAFHVEVTVDQVKEILDNLILEKEISKVKSNGMGEFASFPVNVDCYKLKSKRAKMGAFSMIPCGVCPQINHCAPDGIISPVTCVYYTKWLEF</sequence>
<dbReference type="Pfam" id="PF05158">
    <property type="entry name" value="RNA_pol_Rpc34"/>
    <property type="match status" value="1"/>
</dbReference>
<dbReference type="GeneID" id="130459073"/>
<keyword evidence="7" id="KW-1185">Reference proteome</keyword>
<dbReference type="InterPro" id="IPR036388">
    <property type="entry name" value="WH-like_DNA-bd_sf"/>
</dbReference>
<dbReference type="RefSeq" id="XP_056685192.1">
    <property type="nucleotide sequence ID" value="XM_056829214.1"/>
</dbReference>
<evidence type="ECO:0000313" key="7">
    <source>
        <dbReference type="Proteomes" id="UP000813463"/>
    </source>
</evidence>
<evidence type="ECO:0000313" key="8">
    <source>
        <dbReference type="RefSeq" id="XP_056685192.1"/>
    </source>
</evidence>
<evidence type="ECO:0000256" key="4">
    <source>
        <dbReference type="ARBA" id="ARBA00023163"/>
    </source>
</evidence>
<reference evidence="7" key="1">
    <citation type="journal article" date="2021" name="Nat. Commun.">
        <title>Genomic analyses provide insights into spinach domestication and the genetic basis of agronomic traits.</title>
        <authorList>
            <person name="Cai X."/>
            <person name="Sun X."/>
            <person name="Xu C."/>
            <person name="Sun H."/>
            <person name="Wang X."/>
            <person name="Ge C."/>
            <person name="Zhang Z."/>
            <person name="Wang Q."/>
            <person name="Fei Z."/>
            <person name="Jiao C."/>
            <person name="Wang Q."/>
        </authorList>
    </citation>
    <scope>NUCLEOTIDE SEQUENCE [LARGE SCALE GENOMIC DNA]</scope>
    <source>
        <strain evidence="7">cv. Varoflay</strain>
    </source>
</reference>
<keyword evidence="3" id="KW-0240">DNA-directed RNA polymerase</keyword>
<proteinExistence type="inferred from homology"/>
<evidence type="ECO:0000256" key="2">
    <source>
        <dbReference type="ARBA" id="ARBA00011038"/>
    </source>
</evidence>
<protein>
    <recommendedName>
        <fullName evidence="10">RNA polymerase III subunit C6</fullName>
    </recommendedName>
</protein>
<comment type="subcellular location">
    <subcellularLocation>
        <location evidence="1">Nucleus</location>
    </subcellularLocation>
</comment>
<dbReference type="Proteomes" id="UP000813463">
    <property type="component" value="Chromosome 5"/>
</dbReference>